<dbReference type="CDD" id="cd01651">
    <property type="entry name" value="RT_G2_intron"/>
    <property type="match status" value="1"/>
</dbReference>
<keyword evidence="3" id="KW-0695">RNA-directed DNA polymerase</keyword>
<dbReference type="InterPro" id="IPR024937">
    <property type="entry name" value="Domain_X"/>
</dbReference>
<dbReference type="PROSITE" id="PS50878">
    <property type="entry name" value="RT_POL"/>
    <property type="match status" value="1"/>
</dbReference>
<evidence type="ECO:0000259" key="2">
    <source>
        <dbReference type="PROSITE" id="PS50878"/>
    </source>
</evidence>
<feature type="region of interest" description="Disordered" evidence="1">
    <location>
        <begin position="810"/>
        <end position="831"/>
    </location>
</feature>
<dbReference type="PANTHER" id="PTHR34047:SF2">
    <property type="entry name" value="NUCLEAR INTRON MATURASE 1, MITOCHONDRIAL"/>
    <property type="match status" value="1"/>
</dbReference>
<dbReference type="AlphaFoldDB" id="A0A5Q0N396"/>
<keyword evidence="3" id="KW-0496">Mitochondrion</keyword>
<dbReference type="InterPro" id="IPR051083">
    <property type="entry name" value="GrpII_Intron_Splice-Mob/Def"/>
</dbReference>
<gene>
    <name evidence="3" type="primary">orf831</name>
</gene>
<keyword evidence="3" id="KW-0808">Transferase</keyword>
<evidence type="ECO:0000313" key="3">
    <source>
        <dbReference type="EMBL" id="QFZ98699.1"/>
    </source>
</evidence>
<dbReference type="GO" id="GO:0005739">
    <property type="term" value="C:mitochondrion"/>
    <property type="evidence" value="ECO:0007669"/>
    <property type="project" value="UniProtKB-ARBA"/>
</dbReference>
<geneLocation type="mitochondrion" evidence="3"/>
<sequence>MYMKLSSNKTNNEEEFVEGLSAYFDSAMIEGQQPALKGFMRAKADAIYCWPKIKPEIIEYLRMRLNYQNSSNFGHDSAYLWFQLLHRYFSDLKMKICFKGYSTAKTLLIAFRTYYKRVSLSINPRVIYATGEVSFSRRRDGRGFVVPILQIGKGPKYFTLGPYGPQVRSHTTKSGIKSLAPVQEQPEIPKGLQILANHWKISFLNSKRVFYDLRGILKQESIWFAAYLKLKNNKGSETPGPDEDIIDSLTKQRILEIREAVLKNEFSWKGVREITIPKPGKPGKLRPLGIPSINDRLVQEVIRTIIEPIYELDFHNQSYGFRPNRGCHTALKWMNTNMKDSIWFIEGDIKSYFPSIDHKTLMKLLEKRIQDPTILKLIRTGLKAKVYQKDNLVYKPEIGTPQGGILSPLLSNIYLNELDRFMEKLCQEYQGSVLPSNRKKNPLANKLLRAGLKSEYYRMRIPSRIPNETDYRNCKYIRYADDFLIGILGPRSIAIEVRNKVKEFLRDELKIELNMEKTKITHISNGIEFLGYKFSRKQIFIKQSYGGHIVNRKMTIPTLDVNMKRVISRLSEANLCTGDGQPIPAFRFLRLPQSLTNQKVNYILRGLSEWWSIAGNRKAALARVAYIIRYSIAKVYAAKFKLKTVSAVFKIGGNDLSRPIGVKAKSIVGADEGDTPQARKKKLVGILFDRYHKIPKPKSNKIKPTWNPEYLKLLEKEPNVEKFIAASWTSRGKAATNPLASMAWRLETSLSSQGAPCVICGSYDDVQMHHVRALKDIEKYKNASHRHMIAIQRKQIPFCRTHHLELHKGNWSNKPTNFKVKPSSVGEPCDG</sequence>
<dbReference type="PANTHER" id="PTHR34047">
    <property type="entry name" value="NUCLEAR INTRON MATURASE 1, MITOCHONDRIAL-RELATED"/>
    <property type="match status" value="1"/>
</dbReference>
<dbReference type="InterPro" id="IPR000477">
    <property type="entry name" value="RT_dom"/>
</dbReference>
<protein>
    <submittedName>
        <fullName evidence="3">Group II intron reverse transcriptase/maturase</fullName>
    </submittedName>
</protein>
<dbReference type="GO" id="GO:0003964">
    <property type="term" value="F:RNA-directed DNA polymerase activity"/>
    <property type="evidence" value="ECO:0007669"/>
    <property type="project" value="UniProtKB-KW"/>
</dbReference>
<dbReference type="EMBL" id="MK993561">
    <property type="protein sequence ID" value="QFZ98699.1"/>
    <property type="molecule type" value="Genomic_DNA"/>
</dbReference>
<dbReference type="GeneID" id="42437959"/>
<dbReference type="Pfam" id="PF01348">
    <property type="entry name" value="Intron_maturas2"/>
    <property type="match status" value="1"/>
</dbReference>
<evidence type="ECO:0000256" key="1">
    <source>
        <dbReference type="SAM" id="MobiDB-lite"/>
    </source>
</evidence>
<dbReference type="Pfam" id="PF00078">
    <property type="entry name" value="RVT_1"/>
    <property type="match status" value="1"/>
</dbReference>
<feature type="domain" description="Reverse transcriptase" evidence="2">
    <location>
        <begin position="257"/>
        <end position="534"/>
    </location>
</feature>
<dbReference type="GO" id="GO:0006397">
    <property type="term" value="P:mRNA processing"/>
    <property type="evidence" value="ECO:0007669"/>
    <property type="project" value="InterPro"/>
</dbReference>
<organism evidence="3">
    <name type="scientific">Amanita thiersii</name>
    <dbReference type="NCBI Taxonomy" id="235537"/>
    <lineage>
        <taxon>Eukaryota</taxon>
        <taxon>Fungi</taxon>
        <taxon>Dikarya</taxon>
        <taxon>Basidiomycota</taxon>
        <taxon>Agaricomycotina</taxon>
        <taxon>Agaricomycetes</taxon>
        <taxon>Agaricomycetidae</taxon>
        <taxon>Agaricales</taxon>
        <taxon>Pluteineae</taxon>
        <taxon>Amanitaceae</taxon>
        <taxon>Amanita</taxon>
    </lineage>
</organism>
<name>A0A5Q0N396_9AGAR</name>
<dbReference type="InterPro" id="IPR049030">
    <property type="entry name" value="AI2M-like_HNH"/>
</dbReference>
<keyword evidence="3" id="KW-0548">Nucleotidyltransferase</keyword>
<dbReference type="RefSeq" id="YP_009710751.1">
    <property type="nucleotide sequence ID" value="NC_045201.1"/>
</dbReference>
<dbReference type="InterPro" id="IPR043502">
    <property type="entry name" value="DNA/RNA_pol_sf"/>
</dbReference>
<dbReference type="SUPFAM" id="SSF56672">
    <property type="entry name" value="DNA/RNA polymerases"/>
    <property type="match status" value="1"/>
</dbReference>
<accession>A0A5Q0N396</accession>
<proteinExistence type="predicted"/>
<reference evidence="3" key="1">
    <citation type="journal article" name="Front. Microbiol.">
        <title>Comparative Mitogenome Analysis Reveals Mitochondrial Genome Differentiation in Ectomycorrhizal and Asymbiotic Amanita Species.</title>
        <authorList>
            <person name="Li Q."/>
            <person name="He X."/>
            <person name="Ren Y."/>
            <person name="Xiong C."/>
            <person name="Jin X."/>
            <person name="Peng L."/>
            <person name="Huang W."/>
        </authorList>
    </citation>
    <scope>NUCLEOTIDE SEQUENCE</scope>
</reference>
<dbReference type="Pfam" id="PF21368">
    <property type="entry name" value="AI2M-like_HNH"/>
    <property type="match status" value="1"/>
</dbReference>